<comment type="caution">
    <text evidence="1">The sequence shown here is derived from an EMBL/GenBank/DDBJ whole genome shotgun (WGS) entry which is preliminary data.</text>
</comment>
<keyword evidence="2" id="KW-1185">Reference proteome</keyword>
<name>A0A8S1WKS9_9CILI</name>
<dbReference type="AlphaFoldDB" id="A0A8S1WKS9"/>
<dbReference type="Proteomes" id="UP000689195">
    <property type="component" value="Unassembled WGS sequence"/>
</dbReference>
<gene>
    <name evidence="1" type="ORF">PPENT_87.1.T0950169</name>
</gene>
<dbReference type="EMBL" id="CAJJDO010000095">
    <property type="protein sequence ID" value="CAD8190163.1"/>
    <property type="molecule type" value="Genomic_DNA"/>
</dbReference>
<accession>A0A8S1WKS9</accession>
<proteinExistence type="predicted"/>
<protein>
    <submittedName>
        <fullName evidence="1">Uncharacterized protein</fullName>
    </submittedName>
</protein>
<organism evidence="1 2">
    <name type="scientific">Paramecium pentaurelia</name>
    <dbReference type="NCBI Taxonomy" id="43138"/>
    <lineage>
        <taxon>Eukaryota</taxon>
        <taxon>Sar</taxon>
        <taxon>Alveolata</taxon>
        <taxon>Ciliophora</taxon>
        <taxon>Intramacronucleata</taxon>
        <taxon>Oligohymenophorea</taxon>
        <taxon>Peniculida</taxon>
        <taxon>Parameciidae</taxon>
        <taxon>Paramecium</taxon>
    </lineage>
</organism>
<evidence type="ECO:0000313" key="2">
    <source>
        <dbReference type="Proteomes" id="UP000689195"/>
    </source>
</evidence>
<sequence>MHILIKVEFLLSSGLPIKTLREGKILNQNKNACNNKGPI</sequence>
<reference evidence="1" key="1">
    <citation type="submission" date="2021-01" db="EMBL/GenBank/DDBJ databases">
        <authorList>
            <consortium name="Genoscope - CEA"/>
            <person name="William W."/>
        </authorList>
    </citation>
    <scope>NUCLEOTIDE SEQUENCE</scope>
</reference>
<evidence type="ECO:0000313" key="1">
    <source>
        <dbReference type="EMBL" id="CAD8190163.1"/>
    </source>
</evidence>